<comment type="caution">
    <text evidence="5">The sequence shown here is derived from an EMBL/GenBank/DDBJ whole genome shotgun (WGS) entry which is preliminary data.</text>
</comment>
<evidence type="ECO:0000256" key="2">
    <source>
        <dbReference type="ARBA" id="ARBA00022679"/>
    </source>
</evidence>
<dbReference type="Gene3D" id="1.10.1200.270">
    <property type="entry name" value="Methyltransferase, alpha-helical capping domain"/>
    <property type="match status" value="1"/>
</dbReference>
<keyword evidence="1" id="KW-0489">Methyltransferase</keyword>
<dbReference type="AlphaFoldDB" id="A0AAD3XVE2"/>
<keyword evidence="2" id="KW-0808">Transferase</keyword>
<dbReference type="PANTHER" id="PTHR31009">
    <property type="entry name" value="S-ADENOSYL-L-METHIONINE:CARBOXYL METHYLTRANSFERASE FAMILY PROTEIN"/>
    <property type="match status" value="1"/>
</dbReference>
<dbReference type="InterPro" id="IPR005299">
    <property type="entry name" value="MeTrfase_7"/>
</dbReference>
<sequence length="315" mass="35722">MADLGCSTGTNSLELVLEVIEIVNTACQKLNCRAPEFEVFLNDLPSNDFNTVFTSLPKFYKKLEDERGTELGQCFVYGTPGSFYGRLFPSKFVHFVHSLYSLHWLSRIPRELASDNGEALNKGNICIAQTSPLAVWKAYYKLFESDFMLFLRSRSKEIIFEGRMVLTFIGSTKSNDPHYLMYIGNILNSMASEGLIKRPKLDMFNLPFYNSTVEEVRKLIEEEGSYTLHKLETFTLEWHIGCNSSNPNVCAKFLANSIKVVTEPMLAKEFGGAIMNELFLKFQELLVRIFAAGKTEFLNIVVSLIRKASNFNANA</sequence>
<accession>A0AAD3XVE2</accession>
<dbReference type="SUPFAM" id="SSF53335">
    <property type="entry name" value="S-adenosyl-L-methionine-dependent methyltransferases"/>
    <property type="match status" value="1"/>
</dbReference>
<keyword evidence="4" id="KW-0460">Magnesium</keyword>
<dbReference type="InterPro" id="IPR042086">
    <property type="entry name" value="MeTrfase_capping"/>
</dbReference>
<organism evidence="5 6">
    <name type="scientific">Nepenthes gracilis</name>
    <name type="common">Slender pitcher plant</name>
    <dbReference type="NCBI Taxonomy" id="150966"/>
    <lineage>
        <taxon>Eukaryota</taxon>
        <taxon>Viridiplantae</taxon>
        <taxon>Streptophyta</taxon>
        <taxon>Embryophyta</taxon>
        <taxon>Tracheophyta</taxon>
        <taxon>Spermatophyta</taxon>
        <taxon>Magnoliopsida</taxon>
        <taxon>eudicotyledons</taxon>
        <taxon>Gunneridae</taxon>
        <taxon>Pentapetalae</taxon>
        <taxon>Caryophyllales</taxon>
        <taxon>Nepenthaceae</taxon>
        <taxon>Nepenthes</taxon>
    </lineage>
</organism>
<proteinExistence type="predicted"/>
<gene>
    <name evidence="5" type="ORF">Nepgr_019795</name>
</gene>
<protein>
    <submittedName>
        <fullName evidence="5">Uncharacterized protein</fullName>
    </submittedName>
</protein>
<evidence type="ECO:0000256" key="1">
    <source>
        <dbReference type="ARBA" id="ARBA00022603"/>
    </source>
</evidence>
<dbReference type="EMBL" id="BSYO01000018">
    <property type="protein sequence ID" value="GMH17954.1"/>
    <property type="molecule type" value="Genomic_DNA"/>
</dbReference>
<dbReference type="Pfam" id="PF03492">
    <property type="entry name" value="Methyltransf_7"/>
    <property type="match status" value="1"/>
</dbReference>
<dbReference type="GO" id="GO:0008168">
    <property type="term" value="F:methyltransferase activity"/>
    <property type="evidence" value="ECO:0007669"/>
    <property type="project" value="UniProtKB-KW"/>
</dbReference>
<evidence type="ECO:0000313" key="5">
    <source>
        <dbReference type="EMBL" id="GMH17954.1"/>
    </source>
</evidence>
<evidence type="ECO:0000313" key="6">
    <source>
        <dbReference type="Proteomes" id="UP001279734"/>
    </source>
</evidence>
<dbReference type="Proteomes" id="UP001279734">
    <property type="component" value="Unassembled WGS sequence"/>
</dbReference>
<dbReference type="InterPro" id="IPR029063">
    <property type="entry name" value="SAM-dependent_MTases_sf"/>
</dbReference>
<reference evidence="5" key="1">
    <citation type="submission" date="2023-05" db="EMBL/GenBank/DDBJ databases">
        <title>Nepenthes gracilis genome sequencing.</title>
        <authorList>
            <person name="Fukushima K."/>
        </authorList>
    </citation>
    <scope>NUCLEOTIDE SEQUENCE</scope>
    <source>
        <strain evidence="5">SING2019-196</strain>
    </source>
</reference>
<evidence type="ECO:0000256" key="4">
    <source>
        <dbReference type="ARBA" id="ARBA00022842"/>
    </source>
</evidence>
<name>A0AAD3XVE2_NEPGR</name>
<keyword evidence="6" id="KW-1185">Reference proteome</keyword>
<keyword evidence="3" id="KW-0479">Metal-binding</keyword>
<dbReference type="GO" id="GO:0046872">
    <property type="term" value="F:metal ion binding"/>
    <property type="evidence" value="ECO:0007669"/>
    <property type="project" value="UniProtKB-KW"/>
</dbReference>
<dbReference type="Gene3D" id="3.40.50.150">
    <property type="entry name" value="Vaccinia Virus protein VP39"/>
    <property type="match status" value="1"/>
</dbReference>
<evidence type="ECO:0000256" key="3">
    <source>
        <dbReference type="ARBA" id="ARBA00022723"/>
    </source>
</evidence>
<dbReference type="GO" id="GO:0032259">
    <property type="term" value="P:methylation"/>
    <property type="evidence" value="ECO:0007669"/>
    <property type="project" value="UniProtKB-KW"/>
</dbReference>